<evidence type="ECO:0000313" key="7">
    <source>
        <dbReference type="EMBL" id="KAJ6229168.1"/>
    </source>
</evidence>
<dbReference type="Gene3D" id="1.25.10.10">
    <property type="entry name" value="Leucine-rich Repeat Variant"/>
    <property type="match status" value="2"/>
</dbReference>
<dbReference type="InterPro" id="IPR016024">
    <property type="entry name" value="ARM-type_fold"/>
</dbReference>
<dbReference type="InterPro" id="IPR038739">
    <property type="entry name" value="ARMC8/Vid28"/>
</dbReference>
<evidence type="ECO:0000256" key="5">
    <source>
        <dbReference type="ARBA" id="ARBA00023242"/>
    </source>
</evidence>
<proteinExistence type="predicted"/>
<dbReference type="InterPro" id="IPR011989">
    <property type="entry name" value="ARM-like"/>
</dbReference>
<comment type="caution">
    <text evidence="7">The sequence shown here is derived from an EMBL/GenBank/DDBJ whole genome shotgun (WGS) entry which is preliminary data.</text>
</comment>
<feature type="compositionally biased region" description="Basic and acidic residues" evidence="6">
    <location>
        <begin position="618"/>
        <end position="634"/>
    </location>
</feature>
<feature type="compositionally biased region" description="Basic residues" evidence="6">
    <location>
        <begin position="195"/>
        <end position="210"/>
    </location>
</feature>
<dbReference type="Proteomes" id="UP001150062">
    <property type="component" value="Unassembled WGS sequence"/>
</dbReference>
<evidence type="ECO:0000313" key="8">
    <source>
        <dbReference type="Proteomes" id="UP001150062"/>
    </source>
</evidence>
<feature type="compositionally biased region" description="Basic and acidic residues" evidence="6">
    <location>
        <begin position="214"/>
        <end position="226"/>
    </location>
</feature>
<organism evidence="7 8">
    <name type="scientific">Anaeramoeba flamelloides</name>
    <dbReference type="NCBI Taxonomy" id="1746091"/>
    <lineage>
        <taxon>Eukaryota</taxon>
        <taxon>Metamonada</taxon>
        <taxon>Anaeramoebidae</taxon>
        <taxon>Anaeramoeba</taxon>
    </lineage>
</organism>
<feature type="region of interest" description="Disordered" evidence="6">
    <location>
        <begin position="245"/>
        <end position="273"/>
    </location>
</feature>
<dbReference type="SUPFAM" id="SSF48371">
    <property type="entry name" value="ARM repeat"/>
    <property type="match status" value="2"/>
</dbReference>
<evidence type="ECO:0000256" key="3">
    <source>
        <dbReference type="ARBA" id="ARBA00022490"/>
    </source>
</evidence>
<accession>A0ABQ8X8Z4</accession>
<feature type="region of interest" description="Disordered" evidence="6">
    <location>
        <begin position="827"/>
        <end position="897"/>
    </location>
</feature>
<sequence>MSNCALKELKNKDLSPIKKKKILISLKNELIGNQPKKIYYFKQGLFEILLGILRQHETPTKILIETMTCLGTLFQNPIDEMIEYICSKNILEILLPYFETLNAKSSKRFVTVVLRTITLLTNIKCVSCFPFFENNNNHYNMDAKENILVLNLDHQKEQKQKQEMETEKEKEKEILEKNQVSKRKRKNPIEEEGNHKKRKDIQQIQKKKVNAIKNKSENEKVSKKEKENKIVTIKEKLIEIEIENEKEKEKRESKSKSKSKEKEKEKSKEKEKEIMERIQKNRIRFEKEKQFIIKTKKRIAKIKELLNSNFSQDYNICRLLSLLIVNISKTNQHSREIFVSIEIPESIEKILLQKTKRDQPNGYLLLALGSILKKGDKDNSRRFLIRTFQKKPNNLLNLCVENIKKDDLFSNFSATIIITLILKATPRKKKYGSIPREHLEGRILDFLISQHPFNNQKYENQKDALLFRCEKQIFIKNKNSNIKYCNCNKTQNSIEILSLLFDSSIELQNRVRELNIFQKLISTLRRYVQNSSNLNHCCCIGILNCFVQLSENIIKNREKLIDLGILSIIRDLLKNSINDIQLMMNLNKDEMKKMMIENFQKLNTKSNIENSEEMGGVKNKDKGSGERKEKNENEQNKNNLKILCCKIITYLARSQISMKNKFFEQTQLLDQLVILANSKNNDLQVAACLALGNCLLHLEKMKSYVIKETVLLPLVLKLIECARPNIRVLAVWVLKNLSCKCPFELKQYIINEIKMNFLVKLLNDAQDDVQIHVLGIFANFSMGKHLQIQKLLSVQQLCFQIKDKLLLIKVYNKNKIRSVASKVGKEKNIGKKKNKNGNEIEMESGTQSKKENENENEKGKGKEKEKENEKRGNEKEKEERKETENENEKGKETENENELIDDKQMKIEEILENPINYKLIQELLAVIVNLILFSELIRQSFMTEETLEKFEILLDYPDPIIVKNTILCLINLSRPFKNETINWENRKKILNKFSFVKKLKLLVKDPDFKIQEVSKIALRKIL</sequence>
<evidence type="ECO:0000256" key="2">
    <source>
        <dbReference type="ARBA" id="ARBA00004496"/>
    </source>
</evidence>
<keyword evidence="3" id="KW-0963">Cytoplasm</keyword>
<feature type="region of interest" description="Disordered" evidence="6">
    <location>
        <begin position="158"/>
        <end position="226"/>
    </location>
</feature>
<dbReference type="EMBL" id="JAOAOG010000323">
    <property type="protein sequence ID" value="KAJ6229168.1"/>
    <property type="molecule type" value="Genomic_DNA"/>
</dbReference>
<feature type="compositionally biased region" description="Basic and acidic residues" evidence="6">
    <location>
        <begin position="848"/>
        <end position="897"/>
    </location>
</feature>
<feature type="compositionally biased region" description="Basic and acidic residues" evidence="6">
    <location>
        <begin position="158"/>
        <end position="176"/>
    </location>
</feature>
<reference evidence="7" key="1">
    <citation type="submission" date="2022-08" db="EMBL/GenBank/DDBJ databases">
        <title>Novel sulfate-reducing endosymbionts in the free-living metamonad Anaeramoeba.</title>
        <authorList>
            <person name="Jerlstrom-Hultqvist J."/>
            <person name="Cepicka I."/>
            <person name="Gallot-Lavallee L."/>
            <person name="Salas-Leiva D."/>
            <person name="Curtis B.A."/>
            <person name="Zahonova K."/>
            <person name="Pipaliya S."/>
            <person name="Dacks J."/>
            <person name="Roger A.J."/>
        </authorList>
    </citation>
    <scope>NUCLEOTIDE SEQUENCE</scope>
    <source>
        <strain evidence="7">Schooner1</strain>
    </source>
</reference>
<evidence type="ECO:0000256" key="6">
    <source>
        <dbReference type="SAM" id="MobiDB-lite"/>
    </source>
</evidence>
<evidence type="ECO:0000256" key="4">
    <source>
        <dbReference type="ARBA" id="ARBA00022737"/>
    </source>
</evidence>
<keyword evidence="8" id="KW-1185">Reference proteome</keyword>
<keyword evidence="4" id="KW-0677">Repeat</keyword>
<name>A0ABQ8X8Z4_9EUKA</name>
<dbReference type="PANTHER" id="PTHR15651:SF7">
    <property type="entry name" value="ARMADILLO REPEAT-CONTAINING PROTEIN 8"/>
    <property type="match status" value="1"/>
</dbReference>
<comment type="subcellular location">
    <subcellularLocation>
        <location evidence="2">Cytoplasm</location>
    </subcellularLocation>
    <subcellularLocation>
        <location evidence="1">Nucleus</location>
    </subcellularLocation>
</comment>
<protein>
    <submittedName>
        <fullName evidence="7">Armadillo repeat-containing protein</fullName>
    </submittedName>
</protein>
<feature type="region of interest" description="Disordered" evidence="6">
    <location>
        <begin position="610"/>
        <end position="634"/>
    </location>
</feature>
<keyword evidence="5" id="KW-0539">Nucleus</keyword>
<evidence type="ECO:0000256" key="1">
    <source>
        <dbReference type="ARBA" id="ARBA00004123"/>
    </source>
</evidence>
<gene>
    <name evidence="7" type="ORF">M0813_08085</name>
</gene>
<dbReference type="PANTHER" id="PTHR15651">
    <property type="entry name" value="ARMADILLO REPEAT-CONTAINING PROTEIN 8"/>
    <property type="match status" value="1"/>
</dbReference>